<feature type="region of interest" description="Disordered" evidence="1">
    <location>
        <begin position="299"/>
        <end position="319"/>
    </location>
</feature>
<dbReference type="InParanoid" id="A0A0G4GGS9"/>
<proteinExistence type="predicted"/>
<feature type="region of interest" description="Disordered" evidence="1">
    <location>
        <begin position="1"/>
        <end position="54"/>
    </location>
</feature>
<sequence length="806" mass="89358">MSIPNDYSKWDNLDDSSDEDEPSAKRQRQDGGQASAAAAAAAASAQAPSVGLPTVVRQDDVEDVRQLQAELRRMKSAHSQFVGRFYRARQHMTPAVATQVPGAAGGFSFLEQSMLSASGALDDLSDLFSDVRYHPDPRTRPGPSTLPTPLPQPVGRGNPRTRAGQSTDQEYGLPCLDGLPPDVVTSLLALFSTKEAAPLVSVNRAVRGDVEPVIYQHLVVPSTEDRFWRSLRETRMGPWGFGPAPEDKIRRIKGLKTRLSQLKTAELSGDDLHIAFPIECVESSAATLKSLTLGIPFDDEEEESDSEDIDDEEDDPLDDFFDGPRDDFFDAPRTRTRLEKRPKVVFESLDKLHFDRGFSVQWLARRAQNWKFPKLTTLRVYGFFDYESIPHLCEVIKRAAPTLTHLEYPPYRCSNDIDKLISAFGRCRKLVSISGFFPWASADFESLRKALEKNWNKPENKDASKKLVLEARALVDVPLTFSDGPSTKLSGFLEWAETSKCEVTWTFTPDRDCEIDEGFTIDCEEAYVRALPVVEGLLTRAVRQWASMTEVVIIQCGGTALHRSWARQLQFPKARKLTVTGVTSAEALGGVPDFLTGDYDLPRVTEVQIEMRKPWGRPNARGGRVPFGTNNLTRVLSTLPGVSSLSVYGCHHDSLTQAVAMCGVASGGVVDHVHLREIDFLPPFELSQSSAASAEPGAESASASPPSSHVKCLHFHSSKDSFSFGYGERVPFVQPVVDRCIDTTLAIRPLRAQVCLSSTDQETDLPLQSDDLFLHVQRSFARVEAHYALVLEQHNFGVDVELCRLY</sequence>
<protein>
    <submittedName>
        <fullName evidence="2">Uncharacterized protein</fullName>
    </submittedName>
</protein>
<dbReference type="EMBL" id="CDMY01000656">
    <property type="protein sequence ID" value="CEM28656.1"/>
    <property type="molecule type" value="Genomic_DNA"/>
</dbReference>
<feature type="region of interest" description="Disordered" evidence="1">
    <location>
        <begin position="132"/>
        <end position="167"/>
    </location>
</feature>
<evidence type="ECO:0000313" key="2">
    <source>
        <dbReference type="EMBL" id="CEM28656.1"/>
    </source>
</evidence>
<evidence type="ECO:0000256" key="1">
    <source>
        <dbReference type="SAM" id="MobiDB-lite"/>
    </source>
</evidence>
<gene>
    <name evidence="2" type="ORF">Vbra_17754</name>
</gene>
<keyword evidence="3" id="KW-1185">Reference proteome</keyword>
<organism evidence="2 3">
    <name type="scientific">Vitrella brassicaformis (strain CCMP3155)</name>
    <dbReference type="NCBI Taxonomy" id="1169540"/>
    <lineage>
        <taxon>Eukaryota</taxon>
        <taxon>Sar</taxon>
        <taxon>Alveolata</taxon>
        <taxon>Colpodellida</taxon>
        <taxon>Vitrellaceae</taxon>
        <taxon>Vitrella</taxon>
    </lineage>
</organism>
<accession>A0A0G4GGS9</accession>
<dbReference type="VEuPathDB" id="CryptoDB:Vbra_17754"/>
<dbReference type="PhylomeDB" id="A0A0G4GGS9"/>
<dbReference type="AlphaFoldDB" id="A0A0G4GGS9"/>
<name>A0A0G4GGS9_VITBC</name>
<reference evidence="2 3" key="1">
    <citation type="submission" date="2014-11" db="EMBL/GenBank/DDBJ databases">
        <authorList>
            <person name="Zhu J."/>
            <person name="Qi W."/>
            <person name="Song R."/>
        </authorList>
    </citation>
    <scope>NUCLEOTIDE SEQUENCE [LARGE SCALE GENOMIC DNA]</scope>
</reference>
<evidence type="ECO:0000313" key="3">
    <source>
        <dbReference type="Proteomes" id="UP000041254"/>
    </source>
</evidence>
<dbReference type="Proteomes" id="UP000041254">
    <property type="component" value="Unassembled WGS sequence"/>
</dbReference>
<feature type="compositionally biased region" description="Low complexity" evidence="1">
    <location>
        <begin position="33"/>
        <end position="47"/>
    </location>
</feature>